<sequence>MPPKVPNLKFKPRHVVRAKEESCPPDTQAEMDNLSLVQLERLRLQPDTTSQVQGKQEHRRAARVVEQERTSPVSNDDPHGSSVFTSPPTAVDRSRRYERTPAAPVSTTTPTYGNASCAATLECLPTNTMPKILHMIPGNPNTSIFHPVPIANIAHSQFAAGGVEGGAELGEAVSRRDGLQMENDGTMFLRSYENELHNSRQENLRFEREVLSASHSRIKDESDTGRHDGGEFVWFQFPRFQVNPAFQFTQLPPGKVGEMKVYKSGRIVMDICGVPYDVCVEGDAASGEGACNIVSAVRPAQQPNDKARCYQLGLLGKKLVCTPSISSEY</sequence>
<evidence type="ECO:0000256" key="4">
    <source>
        <dbReference type="ARBA" id="ARBA00023242"/>
    </source>
</evidence>
<dbReference type="PANTHER" id="PTHR13408:SF0">
    <property type="entry name" value="DNA-DIRECTED RNA POLYMERASE III SUBUNIT RPC4"/>
    <property type="match status" value="1"/>
</dbReference>
<gene>
    <name evidence="6" type="ORF">TVY486_0904780</name>
</gene>
<dbReference type="AlphaFoldDB" id="G0U302"/>
<keyword evidence="3" id="KW-0804">Transcription</keyword>
<reference evidence="6" key="1">
    <citation type="journal article" date="2012" name="Proc. Natl. Acad. Sci. U.S.A.">
        <title>Antigenic diversity is generated by distinct evolutionary mechanisms in African trypanosome species.</title>
        <authorList>
            <person name="Jackson A.P."/>
            <person name="Berry A."/>
            <person name="Aslett M."/>
            <person name="Allison H.C."/>
            <person name="Burton P."/>
            <person name="Vavrova-Anderson J."/>
            <person name="Brown R."/>
            <person name="Browne H."/>
            <person name="Corton N."/>
            <person name="Hauser H."/>
            <person name="Gamble J."/>
            <person name="Gilderthorp R."/>
            <person name="Marcello L."/>
            <person name="McQuillan J."/>
            <person name="Otto T.D."/>
            <person name="Quail M.A."/>
            <person name="Sanders M.J."/>
            <person name="van Tonder A."/>
            <person name="Ginger M.L."/>
            <person name="Field M.C."/>
            <person name="Barry J.D."/>
            <person name="Hertz-Fowler C."/>
            <person name="Berriman M."/>
        </authorList>
    </citation>
    <scope>NUCLEOTIDE SEQUENCE</scope>
    <source>
        <strain evidence="6">Y486</strain>
    </source>
</reference>
<evidence type="ECO:0000256" key="3">
    <source>
        <dbReference type="ARBA" id="ARBA00023163"/>
    </source>
</evidence>
<dbReference type="PANTHER" id="PTHR13408">
    <property type="entry name" value="DNA-DIRECTED RNA POLYMERASE III"/>
    <property type="match status" value="1"/>
</dbReference>
<protein>
    <recommendedName>
        <fullName evidence="7">RNA polymerase III RPC4</fullName>
    </recommendedName>
</protein>
<keyword evidence="2" id="KW-0240">DNA-directed RNA polymerase</keyword>
<evidence type="ECO:0000256" key="1">
    <source>
        <dbReference type="ARBA" id="ARBA00004123"/>
    </source>
</evidence>
<comment type="subcellular location">
    <subcellularLocation>
        <location evidence="1">Nucleus</location>
    </subcellularLocation>
</comment>
<proteinExistence type="predicted"/>
<dbReference type="EMBL" id="HE573025">
    <property type="protein sequence ID" value="CCC50657.1"/>
    <property type="molecule type" value="Genomic_DNA"/>
</dbReference>
<dbReference type="GO" id="GO:0042797">
    <property type="term" value="P:tRNA transcription by RNA polymerase III"/>
    <property type="evidence" value="ECO:0007669"/>
    <property type="project" value="TreeGrafter"/>
</dbReference>
<evidence type="ECO:0008006" key="7">
    <source>
        <dbReference type="Google" id="ProtNLM"/>
    </source>
</evidence>
<name>G0U302_TRYVY</name>
<evidence type="ECO:0000256" key="2">
    <source>
        <dbReference type="ARBA" id="ARBA00022478"/>
    </source>
</evidence>
<dbReference type="Pfam" id="PF05132">
    <property type="entry name" value="RNA_pol_Rpc4"/>
    <property type="match status" value="1"/>
</dbReference>
<evidence type="ECO:0000313" key="6">
    <source>
        <dbReference type="EMBL" id="CCC50657.1"/>
    </source>
</evidence>
<dbReference type="GO" id="GO:0005666">
    <property type="term" value="C:RNA polymerase III complex"/>
    <property type="evidence" value="ECO:0007669"/>
    <property type="project" value="InterPro"/>
</dbReference>
<dbReference type="VEuPathDB" id="TriTrypDB:TvY486_0904780"/>
<dbReference type="OMA" id="PRFHENA"/>
<feature type="region of interest" description="Disordered" evidence="5">
    <location>
        <begin position="45"/>
        <end position="94"/>
    </location>
</feature>
<organism evidence="6">
    <name type="scientific">Trypanosoma vivax (strain Y486)</name>
    <dbReference type="NCBI Taxonomy" id="1055687"/>
    <lineage>
        <taxon>Eukaryota</taxon>
        <taxon>Discoba</taxon>
        <taxon>Euglenozoa</taxon>
        <taxon>Kinetoplastea</taxon>
        <taxon>Metakinetoplastina</taxon>
        <taxon>Trypanosomatida</taxon>
        <taxon>Trypanosomatidae</taxon>
        <taxon>Trypanosoma</taxon>
        <taxon>Duttonella</taxon>
    </lineage>
</organism>
<keyword evidence="4" id="KW-0539">Nucleus</keyword>
<accession>G0U302</accession>
<dbReference type="InterPro" id="IPR007811">
    <property type="entry name" value="RPC4"/>
</dbReference>
<dbReference type="GO" id="GO:0003677">
    <property type="term" value="F:DNA binding"/>
    <property type="evidence" value="ECO:0007669"/>
    <property type="project" value="InterPro"/>
</dbReference>
<feature type="region of interest" description="Disordered" evidence="5">
    <location>
        <begin position="1"/>
        <end position="29"/>
    </location>
</feature>
<evidence type="ECO:0000256" key="5">
    <source>
        <dbReference type="SAM" id="MobiDB-lite"/>
    </source>
</evidence>